<evidence type="ECO:0000313" key="4">
    <source>
        <dbReference type="Proteomes" id="UP001549921"/>
    </source>
</evidence>
<dbReference type="PANTHER" id="PTHR11937">
    <property type="entry name" value="ACTIN"/>
    <property type="match status" value="1"/>
</dbReference>
<dbReference type="Pfam" id="PF00022">
    <property type="entry name" value="Actin"/>
    <property type="match status" value="1"/>
</dbReference>
<name>A0ABD0TR85_LOXSC</name>
<sequence length="376" mass="42174">MSSELDVGVVIDAGSQCTKAGFISEPSPRCVIPTTVARFRRPGLIDGIPQIFCGDEATRMQGVSNLTYPVKEGLIIDWDEMEKLWHHIFYKELHVPPEQARIMHSVHSLVPRKDKERIAEVLFEAFAIKGLYLGRSATLALHASGKTTGLVWENGFSSSNVTPIFEGFPLKHATLMSPMTGQKLTDRLQKLMSETGYSFTTPVERKLLDRIKAEMCYVARDYSAELETFSCSGENKARFDLPDGQHVLLSDERFMVPECIFKPSLQGLDCLGIPDLICSSVDKCDLDYRPIFYENIVVSGGSTMFPGLIERLDLELTRRIARRQDVKIHIDALASRQYSVWAGGSLLASLDNLKGFWLTKKEYEDAGPEGVSYKFF</sequence>
<dbReference type="Gene3D" id="3.30.420.40">
    <property type="match status" value="2"/>
</dbReference>
<evidence type="ECO:0000313" key="3">
    <source>
        <dbReference type="EMBL" id="KAL0851862.1"/>
    </source>
</evidence>
<evidence type="ECO:0000256" key="2">
    <source>
        <dbReference type="RuleBase" id="RU000487"/>
    </source>
</evidence>
<dbReference type="AlphaFoldDB" id="A0ABD0TR85"/>
<proteinExistence type="inferred from homology"/>
<comment type="similarity">
    <text evidence="1 2">Belongs to the actin family.</text>
</comment>
<dbReference type="PRINTS" id="PR00190">
    <property type="entry name" value="ACTIN"/>
</dbReference>
<accession>A0ABD0TR85</accession>
<reference evidence="3 4" key="1">
    <citation type="submission" date="2024-06" db="EMBL/GenBank/DDBJ databases">
        <title>A chromosome-level genome assembly of beet webworm, Loxostege sticticalis.</title>
        <authorList>
            <person name="Zhang Y."/>
        </authorList>
    </citation>
    <scope>NUCLEOTIDE SEQUENCE [LARGE SCALE GENOMIC DNA]</scope>
    <source>
        <strain evidence="3">AQ028</strain>
        <tissue evidence="3">Male pupae</tissue>
    </source>
</reference>
<dbReference type="InterPro" id="IPR004000">
    <property type="entry name" value="Actin"/>
</dbReference>
<dbReference type="SUPFAM" id="SSF53067">
    <property type="entry name" value="Actin-like ATPase domain"/>
    <property type="match status" value="2"/>
</dbReference>
<dbReference type="SMART" id="SM00268">
    <property type="entry name" value="ACTIN"/>
    <property type="match status" value="1"/>
</dbReference>
<dbReference type="Gene3D" id="3.90.640.10">
    <property type="entry name" value="Actin, Chain A, domain 4"/>
    <property type="match status" value="1"/>
</dbReference>
<evidence type="ECO:0000256" key="1">
    <source>
        <dbReference type="ARBA" id="ARBA00006752"/>
    </source>
</evidence>
<dbReference type="Proteomes" id="UP001549921">
    <property type="component" value="Unassembled WGS sequence"/>
</dbReference>
<dbReference type="FunFam" id="3.30.420.40:FF:000050">
    <property type="entry name" value="Actin, alpha skeletal muscle"/>
    <property type="match status" value="1"/>
</dbReference>
<organism evidence="3 4">
    <name type="scientific">Loxostege sticticalis</name>
    <name type="common">Beet webworm moth</name>
    <dbReference type="NCBI Taxonomy" id="481309"/>
    <lineage>
        <taxon>Eukaryota</taxon>
        <taxon>Metazoa</taxon>
        <taxon>Ecdysozoa</taxon>
        <taxon>Arthropoda</taxon>
        <taxon>Hexapoda</taxon>
        <taxon>Insecta</taxon>
        <taxon>Pterygota</taxon>
        <taxon>Neoptera</taxon>
        <taxon>Endopterygota</taxon>
        <taxon>Lepidoptera</taxon>
        <taxon>Glossata</taxon>
        <taxon>Ditrysia</taxon>
        <taxon>Pyraloidea</taxon>
        <taxon>Crambidae</taxon>
        <taxon>Pyraustinae</taxon>
        <taxon>Loxostege</taxon>
    </lineage>
</organism>
<dbReference type="InterPro" id="IPR043129">
    <property type="entry name" value="ATPase_NBD"/>
</dbReference>
<protein>
    <recommendedName>
        <fullName evidence="5">Actin</fullName>
    </recommendedName>
</protein>
<dbReference type="EMBL" id="JBEDNZ010000001">
    <property type="protein sequence ID" value="KAL0851862.1"/>
    <property type="molecule type" value="Genomic_DNA"/>
</dbReference>
<comment type="caution">
    <text evidence="3">The sequence shown here is derived from an EMBL/GenBank/DDBJ whole genome shotgun (WGS) entry which is preliminary data.</text>
</comment>
<evidence type="ECO:0008006" key="5">
    <source>
        <dbReference type="Google" id="ProtNLM"/>
    </source>
</evidence>
<gene>
    <name evidence="3" type="ORF">ABMA28_000158</name>
</gene>